<feature type="compositionally biased region" description="Polar residues" evidence="1">
    <location>
        <begin position="109"/>
        <end position="122"/>
    </location>
</feature>
<evidence type="ECO:0000313" key="2">
    <source>
        <dbReference type="EMBL" id="MCD7457642.1"/>
    </source>
</evidence>
<reference evidence="2 3" key="1">
    <citation type="journal article" date="2021" name="BMC Genomics">
        <title>Datura genome reveals duplications of psychoactive alkaloid biosynthetic genes and high mutation rate following tissue culture.</title>
        <authorList>
            <person name="Rajewski A."/>
            <person name="Carter-House D."/>
            <person name="Stajich J."/>
            <person name="Litt A."/>
        </authorList>
    </citation>
    <scope>NUCLEOTIDE SEQUENCE [LARGE SCALE GENOMIC DNA]</scope>
    <source>
        <strain evidence="2">AR-01</strain>
    </source>
</reference>
<keyword evidence="3" id="KW-1185">Reference proteome</keyword>
<dbReference type="EMBL" id="JACEIK010000467">
    <property type="protein sequence ID" value="MCD7457642.1"/>
    <property type="molecule type" value="Genomic_DNA"/>
</dbReference>
<sequence>MPASWEPKVTAIKEAKQMSTMQMDELIGNLQTYELKKIDKVAEESKKERNISLEQLASKAFKKAMKSLRGETSDEESEGEEAENDNLALMVRSDSDSNEESSKAEVRGSNKNGILTVVAPST</sequence>
<feature type="compositionally biased region" description="Acidic residues" evidence="1">
    <location>
        <begin position="73"/>
        <end position="84"/>
    </location>
</feature>
<accession>A0ABS8SFL1</accession>
<feature type="region of interest" description="Disordered" evidence="1">
    <location>
        <begin position="64"/>
        <end position="122"/>
    </location>
</feature>
<comment type="caution">
    <text evidence="2">The sequence shown here is derived from an EMBL/GenBank/DDBJ whole genome shotgun (WGS) entry which is preliminary data.</text>
</comment>
<name>A0ABS8SFL1_DATST</name>
<evidence type="ECO:0000256" key="1">
    <source>
        <dbReference type="SAM" id="MobiDB-lite"/>
    </source>
</evidence>
<gene>
    <name evidence="2" type="ORF">HAX54_035646</name>
</gene>
<dbReference type="Proteomes" id="UP000823775">
    <property type="component" value="Unassembled WGS sequence"/>
</dbReference>
<evidence type="ECO:0000313" key="3">
    <source>
        <dbReference type="Proteomes" id="UP000823775"/>
    </source>
</evidence>
<proteinExistence type="predicted"/>
<protein>
    <submittedName>
        <fullName evidence="2">Uncharacterized protein</fullName>
    </submittedName>
</protein>
<organism evidence="2 3">
    <name type="scientific">Datura stramonium</name>
    <name type="common">Jimsonweed</name>
    <name type="synonym">Common thornapple</name>
    <dbReference type="NCBI Taxonomy" id="4076"/>
    <lineage>
        <taxon>Eukaryota</taxon>
        <taxon>Viridiplantae</taxon>
        <taxon>Streptophyta</taxon>
        <taxon>Embryophyta</taxon>
        <taxon>Tracheophyta</taxon>
        <taxon>Spermatophyta</taxon>
        <taxon>Magnoliopsida</taxon>
        <taxon>eudicotyledons</taxon>
        <taxon>Gunneridae</taxon>
        <taxon>Pentapetalae</taxon>
        <taxon>asterids</taxon>
        <taxon>lamiids</taxon>
        <taxon>Solanales</taxon>
        <taxon>Solanaceae</taxon>
        <taxon>Solanoideae</taxon>
        <taxon>Datureae</taxon>
        <taxon>Datura</taxon>
    </lineage>
</organism>